<dbReference type="EMBL" id="SDIQ01000044">
    <property type="protein sequence ID" value="RXL17185.1"/>
    <property type="molecule type" value="Genomic_DNA"/>
</dbReference>
<reference evidence="2" key="1">
    <citation type="submission" date="2019-01" db="EMBL/GenBank/DDBJ databases">
        <title>Whole genome sequencing of Salmonella enterica.</title>
        <authorList>
            <person name="Cao G."/>
        </authorList>
    </citation>
    <scope>NUCLEOTIDE SEQUENCE [LARGE SCALE GENOMIC DNA]</scope>
    <source>
        <strain evidence="2">CFSAN074594</strain>
    </source>
</reference>
<dbReference type="Proteomes" id="UP000839536">
    <property type="component" value="Unassembled WGS sequence"/>
</dbReference>
<dbReference type="AlphaFoldDB" id="A0A4Q1DII3"/>
<name>A0A4Q1DII3_SALER</name>
<evidence type="ECO:0000256" key="1">
    <source>
        <dbReference type="SAM" id="MobiDB-lite"/>
    </source>
</evidence>
<proteinExistence type="predicted"/>
<dbReference type="RefSeq" id="WP_000447770.1">
    <property type="nucleotide sequence ID" value="NZ_MXLS01000021.1"/>
</dbReference>
<feature type="region of interest" description="Disordered" evidence="1">
    <location>
        <begin position="78"/>
        <end position="97"/>
    </location>
</feature>
<evidence type="ECO:0000313" key="2">
    <source>
        <dbReference type="EMBL" id="RXL17185.1"/>
    </source>
</evidence>
<comment type="caution">
    <text evidence="2">The sequence shown here is derived from an EMBL/GenBank/DDBJ whole genome shotgun (WGS) entry which is preliminary data.</text>
</comment>
<sequence>METIKITSPDGRVGVVEFDDGPILNVTGDVSLAEIAEAIRVLRPNSATGTVNMVDADACFVLRSAEIAGWLVDWPEVEGDDDDDSYDSGMDEDLIVN</sequence>
<organism evidence="2">
    <name type="scientific">Salmonella enterica</name>
    <name type="common">Salmonella choleraesuis</name>
    <dbReference type="NCBI Taxonomy" id="28901"/>
    <lineage>
        <taxon>Bacteria</taxon>
        <taxon>Pseudomonadati</taxon>
        <taxon>Pseudomonadota</taxon>
        <taxon>Gammaproteobacteria</taxon>
        <taxon>Enterobacterales</taxon>
        <taxon>Enterobacteriaceae</taxon>
        <taxon>Salmonella</taxon>
    </lineage>
</organism>
<protein>
    <submittedName>
        <fullName evidence="2">Uncharacterized protein</fullName>
    </submittedName>
</protein>
<accession>A0A4Q1DII3</accession>
<gene>
    <name evidence="2" type="ORF">EKD96_21310</name>
</gene>